<feature type="transmembrane region" description="Helical" evidence="9">
    <location>
        <begin position="304"/>
        <end position="321"/>
    </location>
</feature>
<dbReference type="Pfam" id="PF00854">
    <property type="entry name" value="PTR2"/>
    <property type="match status" value="1"/>
</dbReference>
<feature type="transmembrane region" description="Helical" evidence="9">
    <location>
        <begin position="242"/>
        <end position="261"/>
    </location>
</feature>
<proteinExistence type="inferred from homology"/>
<dbReference type="InterPro" id="IPR036259">
    <property type="entry name" value="MFS_trans_sf"/>
</dbReference>
<evidence type="ECO:0000259" key="10">
    <source>
        <dbReference type="PROSITE" id="PS50850"/>
    </source>
</evidence>
<dbReference type="AlphaFoldDB" id="B1HYV2"/>
<evidence type="ECO:0000313" key="12">
    <source>
        <dbReference type="Proteomes" id="UP000002164"/>
    </source>
</evidence>
<keyword evidence="7 9" id="KW-0472">Membrane</keyword>
<dbReference type="EMBL" id="CP000817">
    <property type="protein sequence ID" value="ACA41825.1"/>
    <property type="molecule type" value="Genomic_DNA"/>
</dbReference>
<feature type="transmembrane region" description="Helical" evidence="9">
    <location>
        <begin position="49"/>
        <end position="66"/>
    </location>
</feature>
<feature type="transmembrane region" description="Helical" evidence="9">
    <location>
        <begin position="413"/>
        <end position="432"/>
    </location>
</feature>
<feature type="transmembrane region" description="Helical" evidence="9">
    <location>
        <begin position="168"/>
        <end position="189"/>
    </location>
</feature>
<dbReference type="Gene3D" id="1.20.1250.20">
    <property type="entry name" value="MFS general substrate transporter like domains"/>
    <property type="match status" value="1"/>
</dbReference>
<evidence type="ECO:0000256" key="7">
    <source>
        <dbReference type="ARBA" id="ARBA00023136"/>
    </source>
</evidence>
<accession>B1HYV2</accession>
<dbReference type="PANTHER" id="PTHR23517">
    <property type="entry name" value="RESISTANCE PROTEIN MDTM, PUTATIVE-RELATED-RELATED"/>
    <property type="match status" value="1"/>
</dbReference>
<dbReference type="GO" id="GO:0005886">
    <property type="term" value="C:plasma membrane"/>
    <property type="evidence" value="ECO:0007669"/>
    <property type="project" value="UniProtKB-SubCell"/>
</dbReference>
<evidence type="ECO:0000256" key="1">
    <source>
        <dbReference type="ARBA" id="ARBA00004651"/>
    </source>
</evidence>
<dbReference type="PROSITE" id="PS01022">
    <property type="entry name" value="PTR2_1"/>
    <property type="match status" value="1"/>
</dbReference>
<evidence type="ECO:0000256" key="2">
    <source>
        <dbReference type="ARBA" id="ARBA00005982"/>
    </source>
</evidence>
<keyword evidence="6 9" id="KW-1133">Transmembrane helix</keyword>
<feature type="transmembrane region" description="Helical" evidence="9">
    <location>
        <begin position="119"/>
        <end position="147"/>
    </location>
</feature>
<dbReference type="InterPro" id="IPR000109">
    <property type="entry name" value="POT_fam"/>
</dbReference>
<evidence type="ECO:0000256" key="6">
    <source>
        <dbReference type="ARBA" id="ARBA00022989"/>
    </source>
</evidence>
<feature type="domain" description="Major facilitator superfamily (MFS) profile" evidence="10">
    <location>
        <begin position="1"/>
        <end position="219"/>
    </location>
</feature>
<dbReference type="GO" id="GO:0042937">
    <property type="term" value="F:tripeptide transmembrane transporter activity"/>
    <property type="evidence" value="ECO:0007669"/>
    <property type="project" value="UniProtKB-ARBA"/>
</dbReference>
<gene>
    <name evidence="11" type="ordered locus">Bsph_4370</name>
</gene>
<feature type="transmembrane region" description="Helical" evidence="9">
    <location>
        <begin position="382"/>
        <end position="401"/>
    </location>
</feature>
<dbReference type="InterPro" id="IPR018456">
    <property type="entry name" value="PTR2_symporter_CS"/>
</dbReference>
<dbReference type="GO" id="GO:0071916">
    <property type="term" value="F:dipeptide transmembrane transporter activity"/>
    <property type="evidence" value="ECO:0007669"/>
    <property type="project" value="UniProtKB-ARBA"/>
</dbReference>
<keyword evidence="5 8" id="KW-0812">Transmembrane</keyword>
<feature type="transmembrane region" description="Helical" evidence="9">
    <location>
        <begin position="195"/>
        <end position="215"/>
    </location>
</feature>
<keyword evidence="4" id="KW-1003">Cell membrane</keyword>
<dbReference type="CDD" id="cd17346">
    <property type="entry name" value="MFS_DtpA_like"/>
    <property type="match status" value="1"/>
</dbReference>
<dbReference type="HOGENOM" id="CLU_004790_0_1_9"/>
<comment type="similarity">
    <text evidence="2 8">Belongs to the major facilitator superfamily. Proton-dependent oligopeptide transporter (POT/PTR) (TC 2.A.17) family.</text>
</comment>
<evidence type="ECO:0000313" key="11">
    <source>
        <dbReference type="EMBL" id="ACA41825.1"/>
    </source>
</evidence>
<evidence type="ECO:0000256" key="4">
    <source>
        <dbReference type="ARBA" id="ARBA00022475"/>
    </source>
</evidence>
<feature type="transmembrane region" description="Helical" evidence="9">
    <location>
        <begin position="444"/>
        <end position="465"/>
    </location>
</feature>
<dbReference type="NCBIfam" id="TIGR00924">
    <property type="entry name" value="yjdL_sub1_fam"/>
    <property type="match status" value="1"/>
</dbReference>
<comment type="subcellular location">
    <subcellularLocation>
        <location evidence="1">Cell membrane</location>
        <topology evidence="1">Multi-pass membrane protein</topology>
    </subcellularLocation>
    <subcellularLocation>
        <location evidence="8">Membrane</location>
        <topology evidence="8">Multi-pass membrane protein</topology>
    </subcellularLocation>
</comment>
<feature type="transmembrane region" description="Helical" evidence="9">
    <location>
        <begin position="477"/>
        <end position="497"/>
    </location>
</feature>
<dbReference type="GO" id="GO:0015333">
    <property type="term" value="F:peptide:proton symporter activity"/>
    <property type="evidence" value="ECO:0007669"/>
    <property type="project" value="UniProtKB-ARBA"/>
</dbReference>
<dbReference type="EnsemblBacteria" id="ACA41825">
    <property type="protein sequence ID" value="ACA41825"/>
    <property type="gene ID" value="Bsph_4370"/>
</dbReference>
<evidence type="ECO:0000256" key="8">
    <source>
        <dbReference type="RuleBase" id="RU003755"/>
    </source>
</evidence>
<dbReference type="InterPro" id="IPR050171">
    <property type="entry name" value="MFS_Transporters"/>
</dbReference>
<evidence type="ECO:0000256" key="5">
    <source>
        <dbReference type="ARBA" id="ARBA00022692"/>
    </source>
</evidence>
<dbReference type="KEGG" id="lsp:Bsph_4370"/>
<evidence type="ECO:0000256" key="3">
    <source>
        <dbReference type="ARBA" id="ARBA00022448"/>
    </source>
</evidence>
<evidence type="ECO:0000256" key="9">
    <source>
        <dbReference type="SAM" id="Phobius"/>
    </source>
</evidence>
<reference evidence="11 12" key="1">
    <citation type="journal article" date="2008" name="J. Bacteriol.">
        <title>Complete genome sequence of the mosquitocidal bacterium Bacillus sphaericus C3-41 and comparison with those of closely related Bacillus species.</title>
        <authorList>
            <person name="Hu X."/>
            <person name="Fan W."/>
            <person name="Han B."/>
            <person name="Liu H."/>
            <person name="Zheng D."/>
            <person name="Li Q."/>
            <person name="Dong W."/>
            <person name="Yan J."/>
            <person name="Gao M."/>
            <person name="Berry C."/>
            <person name="Yuan Z."/>
        </authorList>
    </citation>
    <scope>NUCLEOTIDE SEQUENCE [LARGE SCALE GENOMIC DNA]</scope>
    <source>
        <strain evidence="11 12">C3-41</strain>
    </source>
</reference>
<keyword evidence="3 8" id="KW-0813">Transport</keyword>
<dbReference type="FunFam" id="1.20.1250.20:FF:000017">
    <property type="entry name" value="Dipeptide and tripeptide permease A"/>
    <property type="match status" value="1"/>
</dbReference>
<dbReference type="InterPro" id="IPR020846">
    <property type="entry name" value="MFS_dom"/>
</dbReference>
<dbReference type="PROSITE" id="PS01023">
    <property type="entry name" value="PTR2_2"/>
    <property type="match status" value="1"/>
</dbReference>
<dbReference type="InterPro" id="IPR005279">
    <property type="entry name" value="Dipep/tripep_permease"/>
</dbReference>
<feature type="transmembrane region" description="Helical" evidence="9">
    <location>
        <begin position="273"/>
        <end position="292"/>
    </location>
</feature>
<dbReference type="Proteomes" id="UP000002164">
    <property type="component" value="Chromosome"/>
</dbReference>
<name>B1HYV2_LYSSC</name>
<dbReference type="GO" id="GO:0035443">
    <property type="term" value="P:tripeptide transmembrane transport"/>
    <property type="evidence" value="ECO:0007669"/>
    <property type="project" value="UniProtKB-ARBA"/>
</dbReference>
<feature type="transmembrane region" description="Helical" evidence="9">
    <location>
        <begin position="352"/>
        <end position="370"/>
    </location>
</feature>
<feature type="transmembrane region" description="Helical" evidence="9">
    <location>
        <begin position="78"/>
        <end position="99"/>
    </location>
</feature>
<organism evidence="11 12">
    <name type="scientific">Lysinibacillus sphaericus (strain C3-41)</name>
    <dbReference type="NCBI Taxonomy" id="444177"/>
    <lineage>
        <taxon>Bacteria</taxon>
        <taxon>Bacillati</taxon>
        <taxon>Bacillota</taxon>
        <taxon>Bacilli</taxon>
        <taxon>Bacillales</taxon>
        <taxon>Bacillaceae</taxon>
        <taxon>Lysinibacillus</taxon>
    </lineage>
</organism>
<sequence length="509" mass="56163">MFFKENIFNWERVCMSSKDEVVKSVPQNGFVGHPKGLFTLFFTEFWERFSYYGMRAILIFFMYYELNQGGLGLDRGTANSIMAIYGSLVYMSGIIGGWIADRVLGTRRTIFYGGVLIMIGHLLLALPGGVTMLFASMAFIVMGTGLLKPNVSSIVGDIYAETDSRRDAGFSIFYMGINMGAFIAPFIVGTIGQKYSFHLGFGLAGLGMLVGLIVYKLTEKKYLGLAGLQVNNPLKPEERKKVFAQFGIVALLIIILGAIGIKTGTLTMNVFSLIITALGVLIPTVFFIYMYRSKKTTKDEKSRLLAYIPLFLSAVMFWAIQEQGATILATYADERTQLSIGSIQLQSSWFQSLNPLFVITMAPLFAMLWLKWGDKQPTTPRKFSYALFFAGLSFLVMMIPAHLSGGETLVSPWWLVLSFFLVVVGELLLSPVGLSATTKLAPQAFAAQTMSLWFLTSAAAQAINAQLVKVYEVVSEFTYFGFLGSLSIVIGILLLILSPIISKAMKGIN</sequence>
<protein>
    <submittedName>
        <fullName evidence="11">DtpT di-tripeptide ABC transporter</fullName>
    </submittedName>
</protein>
<dbReference type="PANTHER" id="PTHR23517:SF15">
    <property type="entry name" value="PROTON-DEPENDENT OLIGOPEPTIDE FAMILY TRANSPORT PROTEIN"/>
    <property type="match status" value="1"/>
</dbReference>
<dbReference type="PROSITE" id="PS50850">
    <property type="entry name" value="MFS"/>
    <property type="match status" value="1"/>
</dbReference>
<dbReference type="SUPFAM" id="SSF103473">
    <property type="entry name" value="MFS general substrate transporter"/>
    <property type="match status" value="1"/>
</dbReference>